<feature type="region of interest" description="Disordered" evidence="1">
    <location>
        <begin position="106"/>
        <end position="130"/>
    </location>
</feature>
<dbReference type="Proteomes" id="UP001158576">
    <property type="component" value="Chromosome PAR"/>
</dbReference>
<organism evidence="2 3">
    <name type="scientific">Oikopleura dioica</name>
    <name type="common">Tunicate</name>
    <dbReference type="NCBI Taxonomy" id="34765"/>
    <lineage>
        <taxon>Eukaryota</taxon>
        <taxon>Metazoa</taxon>
        <taxon>Chordata</taxon>
        <taxon>Tunicata</taxon>
        <taxon>Appendicularia</taxon>
        <taxon>Copelata</taxon>
        <taxon>Oikopleuridae</taxon>
        <taxon>Oikopleura</taxon>
    </lineage>
</organism>
<name>A0ABN7RNQ3_OIKDI</name>
<keyword evidence="3" id="KW-1185">Reference proteome</keyword>
<gene>
    <name evidence="2" type="ORF">OKIOD_LOCUS1607</name>
</gene>
<dbReference type="EMBL" id="OU015568">
    <property type="protein sequence ID" value="CAG5082170.1"/>
    <property type="molecule type" value="Genomic_DNA"/>
</dbReference>
<accession>A0ABN7RNQ3</accession>
<evidence type="ECO:0000313" key="3">
    <source>
        <dbReference type="Proteomes" id="UP001158576"/>
    </source>
</evidence>
<feature type="compositionally biased region" description="Low complexity" evidence="1">
    <location>
        <begin position="110"/>
        <end position="121"/>
    </location>
</feature>
<protein>
    <submittedName>
        <fullName evidence="2">Oidioi.mRNA.OKI2018_I69.PAR.g10049.t1.cds</fullName>
    </submittedName>
</protein>
<sequence>MKNINKQEFVNLNSSVSGADSLPGDLSDIINSFDIGEMMDRVADFDLNRECGKMNSIEDGVACLEKGIGHIVDLSAEGIIDQIDIVNQMKDVFGGLGDEFGLGNGKKKASFGSSSKRGSSSRGKRSTKNADIIGQMADAFGDLGGLGSKKGGSKGFDLGGLEGLLKNL</sequence>
<proteinExistence type="predicted"/>
<reference evidence="2 3" key="1">
    <citation type="submission" date="2021-04" db="EMBL/GenBank/DDBJ databases">
        <authorList>
            <person name="Bliznina A."/>
        </authorList>
    </citation>
    <scope>NUCLEOTIDE SEQUENCE [LARGE SCALE GENOMIC DNA]</scope>
</reference>
<evidence type="ECO:0000313" key="2">
    <source>
        <dbReference type="EMBL" id="CAG5082170.1"/>
    </source>
</evidence>
<evidence type="ECO:0000256" key="1">
    <source>
        <dbReference type="SAM" id="MobiDB-lite"/>
    </source>
</evidence>